<keyword evidence="2 8" id="KW-0808">Transferase</keyword>
<dbReference type="GO" id="GO:0006220">
    <property type="term" value="P:pyrimidine nucleotide metabolic process"/>
    <property type="evidence" value="ECO:0007669"/>
    <property type="project" value="UniProtKB-UniRule"/>
</dbReference>
<dbReference type="Pfam" id="PF02224">
    <property type="entry name" value="Cytidylate_kin"/>
    <property type="match status" value="1"/>
</dbReference>
<protein>
    <recommendedName>
        <fullName evidence="8">Cytidylate kinase</fullName>
        <shortName evidence="8">CK</shortName>
        <ecNumber evidence="8">2.7.4.25</ecNumber>
    </recommendedName>
    <alternativeName>
        <fullName evidence="8">Cytidine monophosphate kinase</fullName>
        <shortName evidence="8">CMP kinase</shortName>
    </alternativeName>
</protein>
<dbReference type="AlphaFoldDB" id="A0A1Y6CVY4"/>
<dbReference type="GO" id="GO:0005737">
    <property type="term" value="C:cytoplasm"/>
    <property type="evidence" value="ECO:0007669"/>
    <property type="project" value="UniProtKB-SubCell"/>
</dbReference>
<gene>
    <name evidence="8" type="primary">cmk</name>
    <name evidence="10" type="ORF">SAMN02949497_2143</name>
</gene>
<keyword evidence="4 8" id="KW-0418">Kinase</keyword>
<evidence type="ECO:0000256" key="3">
    <source>
        <dbReference type="ARBA" id="ARBA00022741"/>
    </source>
</evidence>
<dbReference type="GO" id="GO:0005524">
    <property type="term" value="F:ATP binding"/>
    <property type="evidence" value="ECO:0007669"/>
    <property type="project" value="UniProtKB-UniRule"/>
</dbReference>
<evidence type="ECO:0000256" key="2">
    <source>
        <dbReference type="ARBA" id="ARBA00022679"/>
    </source>
</evidence>
<comment type="similarity">
    <text evidence="1 8">Belongs to the cytidylate kinase family. Type 1 subfamily.</text>
</comment>
<keyword evidence="8" id="KW-0963">Cytoplasm</keyword>
<evidence type="ECO:0000256" key="8">
    <source>
        <dbReference type="HAMAP-Rule" id="MF_00238"/>
    </source>
</evidence>
<comment type="subcellular location">
    <subcellularLocation>
        <location evidence="8">Cytoplasm</location>
    </subcellularLocation>
</comment>
<dbReference type="STRING" id="1760988.SAMN02949497_2143"/>
<dbReference type="GO" id="GO:0036431">
    <property type="term" value="F:dCMP kinase activity"/>
    <property type="evidence" value="ECO:0007669"/>
    <property type="project" value="InterPro"/>
</dbReference>
<dbReference type="EC" id="2.7.4.25" evidence="8"/>
<evidence type="ECO:0000313" key="11">
    <source>
        <dbReference type="Proteomes" id="UP000192923"/>
    </source>
</evidence>
<dbReference type="CDD" id="cd02020">
    <property type="entry name" value="CMPK"/>
    <property type="match status" value="1"/>
</dbReference>
<keyword evidence="3 8" id="KW-0547">Nucleotide-binding</keyword>
<dbReference type="SUPFAM" id="SSF52540">
    <property type="entry name" value="P-loop containing nucleoside triphosphate hydrolases"/>
    <property type="match status" value="1"/>
</dbReference>
<comment type="catalytic activity">
    <reaction evidence="6 8">
        <text>dCMP + ATP = dCDP + ADP</text>
        <dbReference type="Rhea" id="RHEA:25094"/>
        <dbReference type="ChEBI" id="CHEBI:30616"/>
        <dbReference type="ChEBI" id="CHEBI:57566"/>
        <dbReference type="ChEBI" id="CHEBI:58593"/>
        <dbReference type="ChEBI" id="CHEBI:456216"/>
        <dbReference type="EC" id="2.7.4.25"/>
    </reaction>
</comment>
<dbReference type="InterPro" id="IPR003136">
    <property type="entry name" value="Cytidylate_kin"/>
</dbReference>
<dbReference type="OrthoDB" id="9807434at2"/>
<accession>A0A1Y6CVY4</accession>
<proteinExistence type="inferred from homology"/>
<evidence type="ECO:0000256" key="5">
    <source>
        <dbReference type="ARBA" id="ARBA00022840"/>
    </source>
</evidence>
<dbReference type="InterPro" id="IPR027417">
    <property type="entry name" value="P-loop_NTPase"/>
</dbReference>
<evidence type="ECO:0000256" key="7">
    <source>
        <dbReference type="ARBA" id="ARBA00048478"/>
    </source>
</evidence>
<dbReference type="NCBIfam" id="TIGR00017">
    <property type="entry name" value="cmk"/>
    <property type="match status" value="1"/>
</dbReference>
<reference evidence="10 11" key="1">
    <citation type="submission" date="2016-12" db="EMBL/GenBank/DDBJ databases">
        <authorList>
            <person name="Song W.-J."/>
            <person name="Kurnit D.M."/>
        </authorList>
    </citation>
    <scope>NUCLEOTIDE SEQUENCE [LARGE SCALE GENOMIC DNA]</scope>
    <source>
        <strain evidence="10 11">175</strain>
    </source>
</reference>
<evidence type="ECO:0000256" key="4">
    <source>
        <dbReference type="ARBA" id="ARBA00022777"/>
    </source>
</evidence>
<organism evidence="10 11">
    <name type="scientific">Methylomagnum ishizawai</name>
    <dbReference type="NCBI Taxonomy" id="1760988"/>
    <lineage>
        <taxon>Bacteria</taxon>
        <taxon>Pseudomonadati</taxon>
        <taxon>Pseudomonadota</taxon>
        <taxon>Gammaproteobacteria</taxon>
        <taxon>Methylococcales</taxon>
        <taxon>Methylococcaceae</taxon>
        <taxon>Methylomagnum</taxon>
    </lineage>
</organism>
<name>A0A1Y6CVY4_9GAMM</name>
<dbReference type="GO" id="GO:0036430">
    <property type="term" value="F:CMP kinase activity"/>
    <property type="evidence" value="ECO:0007669"/>
    <property type="project" value="RHEA"/>
</dbReference>
<keyword evidence="11" id="KW-1185">Reference proteome</keyword>
<evidence type="ECO:0000259" key="9">
    <source>
        <dbReference type="Pfam" id="PF02224"/>
    </source>
</evidence>
<comment type="catalytic activity">
    <reaction evidence="7 8">
        <text>CMP + ATP = CDP + ADP</text>
        <dbReference type="Rhea" id="RHEA:11600"/>
        <dbReference type="ChEBI" id="CHEBI:30616"/>
        <dbReference type="ChEBI" id="CHEBI:58069"/>
        <dbReference type="ChEBI" id="CHEBI:60377"/>
        <dbReference type="ChEBI" id="CHEBI:456216"/>
        <dbReference type="EC" id="2.7.4.25"/>
    </reaction>
</comment>
<feature type="binding site" evidence="8">
    <location>
        <begin position="12"/>
        <end position="20"/>
    </location>
    <ligand>
        <name>ATP</name>
        <dbReference type="ChEBI" id="CHEBI:30616"/>
    </ligand>
</feature>
<evidence type="ECO:0000256" key="1">
    <source>
        <dbReference type="ARBA" id="ARBA00009427"/>
    </source>
</evidence>
<evidence type="ECO:0000313" key="10">
    <source>
        <dbReference type="EMBL" id="SMF94808.1"/>
    </source>
</evidence>
<dbReference type="HAMAP" id="MF_00238">
    <property type="entry name" value="Cytidyl_kinase_type1"/>
    <property type="match status" value="1"/>
</dbReference>
<sequence length="221" mass="23588">MNLEIPVLTIDGPSGSGKGTASRAVAQRLGWNFLDSGAIYRSLAVAVLRAGVPLDAVDAIVRVAEAMDLSFTADDPPKVLLDGENIAGEIHTETCGNAASRIAAHGPVRQALLQKQRDFRRAPGLVADGRDMGTVVFPEAVYKVFLTASAGVRALRRHKQLKEKGIDVSLGGLTREIEERDRRDRERAEAPLLMAEGAVLIDSSALTIDEVVVRCLAVVGL</sequence>
<dbReference type="InterPro" id="IPR011994">
    <property type="entry name" value="Cytidylate_kinase_dom"/>
</dbReference>
<evidence type="ECO:0000256" key="6">
    <source>
        <dbReference type="ARBA" id="ARBA00047615"/>
    </source>
</evidence>
<keyword evidence="5 8" id="KW-0067">ATP-binding</keyword>
<dbReference type="EMBL" id="FXAM01000001">
    <property type="protein sequence ID" value="SMF94808.1"/>
    <property type="molecule type" value="Genomic_DNA"/>
</dbReference>
<dbReference type="Gene3D" id="3.40.50.300">
    <property type="entry name" value="P-loop containing nucleotide triphosphate hydrolases"/>
    <property type="match status" value="1"/>
</dbReference>
<dbReference type="Proteomes" id="UP000192923">
    <property type="component" value="Unassembled WGS sequence"/>
</dbReference>
<dbReference type="RefSeq" id="WP_085212501.1">
    <property type="nucleotide sequence ID" value="NZ_FXAM01000001.1"/>
</dbReference>
<feature type="domain" description="Cytidylate kinase" evidence="9">
    <location>
        <begin position="9"/>
        <end position="217"/>
    </location>
</feature>